<comment type="caution">
    <text evidence="2">The sequence shown here is derived from an EMBL/GenBank/DDBJ whole genome shotgun (WGS) entry which is preliminary data.</text>
</comment>
<proteinExistence type="predicted"/>
<dbReference type="AlphaFoldDB" id="A0AAW1Y2I0"/>
<feature type="region of interest" description="Disordered" evidence="1">
    <location>
        <begin position="1"/>
        <end position="24"/>
    </location>
</feature>
<protein>
    <submittedName>
        <fullName evidence="2">Uncharacterized protein</fullName>
    </submittedName>
</protein>
<name>A0AAW1Y2I0_RUBAR</name>
<accession>A0AAW1Y2I0</accession>
<evidence type="ECO:0000313" key="2">
    <source>
        <dbReference type="EMBL" id="KAK9943084.1"/>
    </source>
</evidence>
<gene>
    <name evidence="2" type="ORF">M0R45_008705</name>
</gene>
<keyword evidence="3" id="KW-1185">Reference proteome</keyword>
<evidence type="ECO:0000256" key="1">
    <source>
        <dbReference type="SAM" id="MobiDB-lite"/>
    </source>
</evidence>
<sequence>MAESILTASAVEHGQRDADRKEKRRGHIGAMVEWAGAHGSGLICSWWRSTPAAASRLGGAGVLNGGRDAGEAGSL</sequence>
<organism evidence="2 3">
    <name type="scientific">Rubus argutus</name>
    <name type="common">Southern blackberry</name>
    <dbReference type="NCBI Taxonomy" id="59490"/>
    <lineage>
        <taxon>Eukaryota</taxon>
        <taxon>Viridiplantae</taxon>
        <taxon>Streptophyta</taxon>
        <taxon>Embryophyta</taxon>
        <taxon>Tracheophyta</taxon>
        <taxon>Spermatophyta</taxon>
        <taxon>Magnoliopsida</taxon>
        <taxon>eudicotyledons</taxon>
        <taxon>Gunneridae</taxon>
        <taxon>Pentapetalae</taxon>
        <taxon>rosids</taxon>
        <taxon>fabids</taxon>
        <taxon>Rosales</taxon>
        <taxon>Rosaceae</taxon>
        <taxon>Rosoideae</taxon>
        <taxon>Rosoideae incertae sedis</taxon>
        <taxon>Rubus</taxon>
    </lineage>
</organism>
<evidence type="ECO:0000313" key="3">
    <source>
        <dbReference type="Proteomes" id="UP001457282"/>
    </source>
</evidence>
<dbReference type="Proteomes" id="UP001457282">
    <property type="component" value="Unassembled WGS sequence"/>
</dbReference>
<reference evidence="2 3" key="1">
    <citation type="journal article" date="2023" name="G3 (Bethesda)">
        <title>A chromosome-length genome assembly and annotation of blackberry (Rubus argutus, cv. 'Hillquist').</title>
        <authorList>
            <person name="Bruna T."/>
            <person name="Aryal R."/>
            <person name="Dudchenko O."/>
            <person name="Sargent D.J."/>
            <person name="Mead D."/>
            <person name="Buti M."/>
            <person name="Cavallini A."/>
            <person name="Hytonen T."/>
            <person name="Andres J."/>
            <person name="Pham M."/>
            <person name="Weisz D."/>
            <person name="Mascagni F."/>
            <person name="Usai G."/>
            <person name="Natali L."/>
            <person name="Bassil N."/>
            <person name="Fernandez G.E."/>
            <person name="Lomsadze A."/>
            <person name="Armour M."/>
            <person name="Olukolu B."/>
            <person name="Poorten T."/>
            <person name="Britton C."/>
            <person name="Davik J."/>
            <person name="Ashrafi H."/>
            <person name="Aiden E.L."/>
            <person name="Borodovsky M."/>
            <person name="Worthington M."/>
        </authorList>
    </citation>
    <scope>NUCLEOTIDE SEQUENCE [LARGE SCALE GENOMIC DNA]</scope>
    <source>
        <strain evidence="2">PI 553951</strain>
    </source>
</reference>
<dbReference type="EMBL" id="JBEDUW010000002">
    <property type="protein sequence ID" value="KAK9943084.1"/>
    <property type="molecule type" value="Genomic_DNA"/>
</dbReference>